<comment type="caution">
    <text evidence="3">The sequence shown here is derived from an EMBL/GenBank/DDBJ whole genome shotgun (WGS) entry which is preliminary data.</text>
</comment>
<dbReference type="Pfam" id="PF03259">
    <property type="entry name" value="Robl_LC7"/>
    <property type="match status" value="1"/>
</dbReference>
<evidence type="ECO:0000313" key="4">
    <source>
        <dbReference type="Proteomes" id="UP001187682"/>
    </source>
</evidence>
<organism evidence="3 4">
    <name type="scientific">Cephalotrichum gorgonifer</name>
    <dbReference type="NCBI Taxonomy" id="2041049"/>
    <lineage>
        <taxon>Eukaryota</taxon>
        <taxon>Fungi</taxon>
        <taxon>Dikarya</taxon>
        <taxon>Ascomycota</taxon>
        <taxon>Pezizomycotina</taxon>
        <taxon>Sordariomycetes</taxon>
        <taxon>Hypocreomycetidae</taxon>
        <taxon>Microascales</taxon>
        <taxon>Microascaceae</taxon>
        <taxon>Cephalotrichum</taxon>
    </lineage>
</organism>
<evidence type="ECO:0000259" key="2">
    <source>
        <dbReference type="SMART" id="SM00960"/>
    </source>
</evidence>
<sequence>MTDPATPTTQDTLDETLARISKKSGVKATLVLDRATGSLLRTSGQISALRTTNTAQSPSAVAFPTEQADGEGKGVEDFARLVWGWVNASGGLVGELDAEDEVKLLRLRTKKQELVIVPDAKYLLVVVHDTPTA</sequence>
<gene>
    <name evidence="3" type="ORF">DNG_02880</name>
</gene>
<dbReference type="EMBL" id="ONZQ02000003">
    <property type="protein sequence ID" value="SPO00028.1"/>
    <property type="molecule type" value="Genomic_DNA"/>
</dbReference>
<keyword evidence="4" id="KW-1185">Reference proteome</keyword>
<dbReference type="SMART" id="SM00960">
    <property type="entry name" value="Robl_LC7"/>
    <property type="match status" value="1"/>
</dbReference>
<accession>A0AAE8ST14</accession>
<feature type="domain" description="Roadblock/LAMTOR2" evidence="2">
    <location>
        <begin position="13"/>
        <end position="128"/>
    </location>
</feature>
<dbReference type="AlphaFoldDB" id="A0AAE8ST14"/>
<evidence type="ECO:0000256" key="1">
    <source>
        <dbReference type="ARBA" id="ARBA00007191"/>
    </source>
</evidence>
<protein>
    <recommendedName>
        <fullName evidence="2">Roadblock/LAMTOR2 domain-containing protein</fullName>
    </recommendedName>
</protein>
<reference evidence="3" key="1">
    <citation type="submission" date="2018-03" db="EMBL/GenBank/DDBJ databases">
        <authorList>
            <person name="Guldener U."/>
        </authorList>
    </citation>
    <scope>NUCLEOTIDE SEQUENCE</scope>
</reference>
<comment type="similarity">
    <text evidence="1">Belongs to the GAMAD family.</text>
</comment>
<dbReference type="InterPro" id="IPR004942">
    <property type="entry name" value="Roadblock/LAMTOR2_dom"/>
</dbReference>
<dbReference type="PANTHER" id="PTHR10779">
    <property type="entry name" value="DYNEIN LIGHT CHAIN ROADBLOCK"/>
    <property type="match status" value="1"/>
</dbReference>
<dbReference type="Gene3D" id="3.30.450.30">
    <property type="entry name" value="Dynein light chain 2a, cytoplasmic"/>
    <property type="match status" value="1"/>
</dbReference>
<dbReference type="SUPFAM" id="SSF103196">
    <property type="entry name" value="Roadblock/LC7 domain"/>
    <property type="match status" value="1"/>
</dbReference>
<dbReference type="Proteomes" id="UP001187682">
    <property type="component" value="Unassembled WGS sequence"/>
</dbReference>
<name>A0AAE8ST14_9PEZI</name>
<proteinExistence type="inferred from homology"/>
<evidence type="ECO:0000313" key="3">
    <source>
        <dbReference type="EMBL" id="SPO00028.1"/>
    </source>
</evidence>